<keyword evidence="3" id="KW-1185">Reference proteome</keyword>
<evidence type="ECO:0000313" key="2">
    <source>
        <dbReference type="EMBL" id="VGO12249.1"/>
    </source>
</evidence>
<sequence length="128" mass="14051">MGIEKRKSPSGYFELSSPELTAIDLLIYYRQCGGVAAVVPVLEELIELMDGVRLARMIGVDIHTAPVQRLGFILDVVLGEGELGAAVMSVLEKRDYFHIPLVPGVKNGNCPIDSKWKINVNADLEDEL</sequence>
<evidence type="ECO:0000259" key="1">
    <source>
        <dbReference type="Pfam" id="PF09407"/>
    </source>
</evidence>
<dbReference type="EMBL" id="CAAHFG010000001">
    <property type="protein sequence ID" value="VGO12249.1"/>
    <property type="molecule type" value="Genomic_DNA"/>
</dbReference>
<reference evidence="2 3" key="1">
    <citation type="submission" date="2019-04" db="EMBL/GenBank/DDBJ databases">
        <authorList>
            <person name="Van Vliet M D."/>
        </authorList>
    </citation>
    <scope>NUCLEOTIDE SEQUENCE [LARGE SCALE GENOMIC DNA]</scope>
    <source>
        <strain evidence="2 3">F1</strain>
    </source>
</reference>
<dbReference type="AlphaFoldDB" id="A0A6C2TXA1"/>
<feature type="domain" description="AbiEi antitoxin C-terminal" evidence="1">
    <location>
        <begin position="5"/>
        <end position="75"/>
    </location>
</feature>
<proteinExistence type="predicted"/>
<dbReference type="InterPro" id="IPR018547">
    <property type="entry name" value="AbiEi_C"/>
</dbReference>
<dbReference type="Pfam" id="PF09407">
    <property type="entry name" value="AbiEi_1"/>
    <property type="match status" value="1"/>
</dbReference>
<protein>
    <recommendedName>
        <fullName evidence="1">AbiEi antitoxin C-terminal domain-containing protein</fullName>
    </recommendedName>
</protein>
<gene>
    <name evidence="2" type="ORF">PDESU_00800</name>
</gene>
<accession>A0A6C2TXA1</accession>
<evidence type="ECO:0000313" key="3">
    <source>
        <dbReference type="Proteomes" id="UP000366872"/>
    </source>
</evidence>
<organism evidence="2 3">
    <name type="scientific">Pontiella desulfatans</name>
    <dbReference type="NCBI Taxonomy" id="2750659"/>
    <lineage>
        <taxon>Bacteria</taxon>
        <taxon>Pseudomonadati</taxon>
        <taxon>Kiritimatiellota</taxon>
        <taxon>Kiritimatiellia</taxon>
        <taxon>Kiritimatiellales</taxon>
        <taxon>Pontiellaceae</taxon>
        <taxon>Pontiella</taxon>
    </lineage>
</organism>
<dbReference type="Proteomes" id="UP000366872">
    <property type="component" value="Unassembled WGS sequence"/>
</dbReference>
<name>A0A6C2TXA1_PONDE</name>